<gene>
    <name evidence="2" type="ORF">PGT21_034755</name>
</gene>
<sequence length="79" mass="8590">MNMNIAIPILINVLLNHLLAMDPPGNGNIQILDGISVQVIDATSKSPTPPPPCAHCRKHGHNEDECWLKRTKPGNPLAH</sequence>
<dbReference type="Proteomes" id="UP000324748">
    <property type="component" value="Unassembled WGS sequence"/>
</dbReference>
<keyword evidence="1" id="KW-0732">Signal</keyword>
<keyword evidence="3" id="KW-1185">Reference proteome</keyword>
<name>A0A5B0NRE9_PUCGR</name>
<dbReference type="AlphaFoldDB" id="A0A5B0NRE9"/>
<comment type="caution">
    <text evidence="2">The sequence shown here is derived from an EMBL/GenBank/DDBJ whole genome shotgun (WGS) entry which is preliminary data.</text>
</comment>
<evidence type="ECO:0000313" key="3">
    <source>
        <dbReference type="Proteomes" id="UP000324748"/>
    </source>
</evidence>
<evidence type="ECO:0000313" key="2">
    <source>
        <dbReference type="EMBL" id="KAA1091493.1"/>
    </source>
</evidence>
<reference evidence="2 3" key="1">
    <citation type="submission" date="2019-05" db="EMBL/GenBank/DDBJ databases">
        <title>Emergence of the Ug99 lineage of the wheat stem rust pathogen through somatic hybridization.</title>
        <authorList>
            <person name="Li F."/>
            <person name="Upadhyaya N.M."/>
            <person name="Sperschneider J."/>
            <person name="Matny O."/>
            <person name="Nguyen-Phuc H."/>
            <person name="Mago R."/>
            <person name="Raley C."/>
            <person name="Miller M.E."/>
            <person name="Silverstein K.A.T."/>
            <person name="Henningsen E."/>
            <person name="Hirsch C.D."/>
            <person name="Visser B."/>
            <person name="Pretorius Z.A."/>
            <person name="Steffenson B.J."/>
            <person name="Schwessinger B."/>
            <person name="Dodds P.N."/>
            <person name="Figueroa M."/>
        </authorList>
    </citation>
    <scope>NUCLEOTIDE SEQUENCE [LARGE SCALE GENOMIC DNA]</scope>
    <source>
        <strain evidence="2">21-0</strain>
    </source>
</reference>
<organism evidence="2 3">
    <name type="scientific">Puccinia graminis f. sp. tritici</name>
    <dbReference type="NCBI Taxonomy" id="56615"/>
    <lineage>
        <taxon>Eukaryota</taxon>
        <taxon>Fungi</taxon>
        <taxon>Dikarya</taxon>
        <taxon>Basidiomycota</taxon>
        <taxon>Pucciniomycotina</taxon>
        <taxon>Pucciniomycetes</taxon>
        <taxon>Pucciniales</taxon>
        <taxon>Pucciniaceae</taxon>
        <taxon>Puccinia</taxon>
    </lineage>
</organism>
<evidence type="ECO:0000256" key="1">
    <source>
        <dbReference type="SAM" id="SignalP"/>
    </source>
</evidence>
<dbReference type="EMBL" id="VSWC01000092">
    <property type="protein sequence ID" value="KAA1091493.1"/>
    <property type="molecule type" value="Genomic_DNA"/>
</dbReference>
<protein>
    <submittedName>
        <fullName evidence="2">Uncharacterized protein</fullName>
    </submittedName>
</protein>
<feature type="chain" id="PRO_5022662266" evidence="1">
    <location>
        <begin position="21"/>
        <end position="79"/>
    </location>
</feature>
<accession>A0A5B0NRE9</accession>
<feature type="signal peptide" evidence="1">
    <location>
        <begin position="1"/>
        <end position="20"/>
    </location>
</feature>
<proteinExistence type="predicted"/>